<dbReference type="AlphaFoldDB" id="A0A8H4PXD4"/>
<name>A0A8H4PXD4_9HYPO</name>
<feature type="region of interest" description="Disordered" evidence="1">
    <location>
        <begin position="428"/>
        <end position="455"/>
    </location>
</feature>
<reference evidence="2 3" key="1">
    <citation type="journal article" date="2020" name="Genome Biol. Evol.">
        <title>A new high-quality draft genome assembly of the Chinese cordyceps Ophiocordyceps sinensis.</title>
        <authorList>
            <person name="Shu R."/>
            <person name="Zhang J."/>
            <person name="Meng Q."/>
            <person name="Zhang H."/>
            <person name="Zhou G."/>
            <person name="Li M."/>
            <person name="Wu P."/>
            <person name="Zhao Y."/>
            <person name="Chen C."/>
            <person name="Qin Q."/>
        </authorList>
    </citation>
    <scope>NUCLEOTIDE SEQUENCE [LARGE SCALE GENOMIC DNA]</scope>
    <source>
        <strain evidence="2 3">IOZ07</strain>
    </source>
</reference>
<sequence length="473" mass="53638">MFDYSTGQVFRESIVDGHYFSARAAGDPDWSRRRPYPRFTPRGSRGSRGPRSLVDMAINVVANNISDVPGEYLDFVPVRLRWRVWRFLEARGVCLRAWKLFSKQLLREDDEKTLGLYRFRQHICQPADELKSYTQPLTSLATDFITHLVISGGCHFSTNELLCLADVKNLGALELIQPADEAAFPHVNDRLIRGWTEMDDPFPLLRILRIWGNQSTTQESLRWASKFPRLVLYDVLGPRDDWRSPMAHFVDGGWVKNGSVPGVQACLLRDLMLFAPAKERFTHRLRDRTVDLDLMSLSYDSRCAVKFVAGRKAPSFLDYLTDTAKENIPARDTAAAASPHATSCHEVAFESWAFWLYSLIGQLIHDDDMTSRGVRPDVQAVVGPFVLPSKPFASLFLGHSGAFGAISGRPSYDSTGLRRYTFTRPSVVRSQTEAEPSATRRAREETGVPERGGLWLRKQKRQRLDDVLQSLSR</sequence>
<evidence type="ECO:0008006" key="4">
    <source>
        <dbReference type="Google" id="ProtNLM"/>
    </source>
</evidence>
<keyword evidence="3" id="KW-1185">Reference proteome</keyword>
<comment type="caution">
    <text evidence="2">The sequence shown here is derived from an EMBL/GenBank/DDBJ whole genome shotgun (WGS) entry which is preliminary data.</text>
</comment>
<accession>A0A8H4PXD4</accession>
<dbReference type="OrthoDB" id="5273928at2759"/>
<feature type="compositionally biased region" description="Low complexity" evidence="1">
    <location>
        <begin position="37"/>
        <end position="48"/>
    </location>
</feature>
<evidence type="ECO:0000313" key="3">
    <source>
        <dbReference type="Proteomes" id="UP000557566"/>
    </source>
</evidence>
<proteinExistence type="predicted"/>
<evidence type="ECO:0000313" key="2">
    <source>
        <dbReference type="EMBL" id="KAF4512100.1"/>
    </source>
</evidence>
<evidence type="ECO:0000256" key="1">
    <source>
        <dbReference type="SAM" id="MobiDB-lite"/>
    </source>
</evidence>
<gene>
    <name evidence="2" type="ORF">G6O67_001282</name>
</gene>
<dbReference type="EMBL" id="JAAVMX010000002">
    <property type="protein sequence ID" value="KAF4512100.1"/>
    <property type="molecule type" value="Genomic_DNA"/>
</dbReference>
<protein>
    <recommendedName>
        <fullName evidence="4">Succinyl-3-ketoacid-coenzyme a transferase</fullName>
    </recommendedName>
</protein>
<dbReference type="Proteomes" id="UP000557566">
    <property type="component" value="Unassembled WGS sequence"/>
</dbReference>
<organism evidence="2 3">
    <name type="scientific">Ophiocordyceps sinensis</name>
    <dbReference type="NCBI Taxonomy" id="72228"/>
    <lineage>
        <taxon>Eukaryota</taxon>
        <taxon>Fungi</taxon>
        <taxon>Dikarya</taxon>
        <taxon>Ascomycota</taxon>
        <taxon>Pezizomycotina</taxon>
        <taxon>Sordariomycetes</taxon>
        <taxon>Hypocreomycetidae</taxon>
        <taxon>Hypocreales</taxon>
        <taxon>Ophiocordycipitaceae</taxon>
        <taxon>Ophiocordyceps</taxon>
    </lineage>
</organism>
<feature type="region of interest" description="Disordered" evidence="1">
    <location>
        <begin position="26"/>
        <end position="48"/>
    </location>
</feature>